<reference evidence="7" key="1">
    <citation type="submission" date="2021-02" db="EMBL/GenBank/DDBJ databases">
        <authorList>
            <person name="Nowell W R."/>
        </authorList>
    </citation>
    <scope>NUCLEOTIDE SEQUENCE</scope>
</reference>
<feature type="transmembrane region" description="Helical" evidence="5">
    <location>
        <begin position="97"/>
        <end position="118"/>
    </location>
</feature>
<keyword evidence="3 5" id="KW-1133">Transmembrane helix</keyword>
<comment type="caution">
    <text evidence="7">The sequence shown here is derived from an EMBL/GenBank/DDBJ whole genome shotgun (WGS) entry which is preliminary data.</text>
</comment>
<accession>A0A813TX90</accession>
<evidence type="ECO:0000256" key="2">
    <source>
        <dbReference type="ARBA" id="ARBA00022692"/>
    </source>
</evidence>
<dbReference type="Proteomes" id="UP000663845">
    <property type="component" value="Unassembled WGS sequence"/>
</dbReference>
<dbReference type="InterPro" id="IPR052954">
    <property type="entry name" value="GPCR-Ligand_Int"/>
</dbReference>
<dbReference type="Proteomes" id="UP000663844">
    <property type="component" value="Unassembled WGS sequence"/>
</dbReference>
<feature type="transmembrane region" description="Helical" evidence="5">
    <location>
        <begin position="277"/>
        <end position="298"/>
    </location>
</feature>
<evidence type="ECO:0000256" key="4">
    <source>
        <dbReference type="ARBA" id="ARBA00023136"/>
    </source>
</evidence>
<evidence type="ECO:0000256" key="1">
    <source>
        <dbReference type="ARBA" id="ARBA00004370"/>
    </source>
</evidence>
<dbReference type="SUPFAM" id="SSF81321">
    <property type="entry name" value="Family A G protein-coupled receptor-like"/>
    <property type="match status" value="1"/>
</dbReference>
<feature type="transmembrane region" description="Helical" evidence="5">
    <location>
        <begin position="227"/>
        <end position="244"/>
    </location>
</feature>
<proteinExistence type="predicted"/>
<feature type="transmembrane region" description="Helical" evidence="5">
    <location>
        <begin position="130"/>
        <end position="152"/>
    </location>
</feature>
<gene>
    <name evidence="7" type="ORF">JYZ213_LOCUS6245</name>
    <name evidence="8" type="ORF">OXD698_LOCUS39262</name>
</gene>
<dbReference type="PANTHER" id="PTHR46641">
    <property type="entry name" value="FMRFAMIDE RECEPTOR-RELATED"/>
    <property type="match status" value="1"/>
</dbReference>
<evidence type="ECO:0000313" key="7">
    <source>
        <dbReference type="EMBL" id="CAF0819730.1"/>
    </source>
</evidence>
<dbReference type="AlphaFoldDB" id="A0A813TX90"/>
<dbReference type="EMBL" id="CAJNOG010000038">
    <property type="protein sequence ID" value="CAF0819730.1"/>
    <property type="molecule type" value="Genomic_DNA"/>
</dbReference>
<evidence type="ECO:0000313" key="8">
    <source>
        <dbReference type="EMBL" id="CAF4172653.1"/>
    </source>
</evidence>
<dbReference type="InterPro" id="IPR017452">
    <property type="entry name" value="GPCR_Rhodpsn_7TM"/>
</dbReference>
<feature type="transmembrane region" description="Helical" evidence="5">
    <location>
        <begin position="18"/>
        <end position="39"/>
    </location>
</feature>
<feature type="domain" description="G-protein coupled receptors family 1 profile" evidence="6">
    <location>
        <begin position="30"/>
        <end position="295"/>
    </location>
</feature>
<evidence type="ECO:0000313" key="9">
    <source>
        <dbReference type="Proteomes" id="UP000663845"/>
    </source>
</evidence>
<dbReference type="GO" id="GO:0016020">
    <property type="term" value="C:membrane"/>
    <property type="evidence" value="ECO:0007669"/>
    <property type="project" value="UniProtKB-SubCell"/>
</dbReference>
<feature type="transmembrane region" description="Helical" evidence="5">
    <location>
        <begin position="172"/>
        <end position="196"/>
    </location>
</feature>
<dbReference type="EMBL" id="CAJOAZ010007877">
    <property type="protein sequence ID" value="CAF4172653.1"/>
    <property type="molecule type" value="Genomic_DNA"/>
</dbReference>
<protein>
    <recommendedName>
        <fullName evidence="6">G-protein coupled receptors family 1 profile domain-containing protein</fullName>
    </recommendedName>
</protein>
<feature type="transmembrane region" description="Helical" evidence="5">
    <location>
        <begin position="51"/>
        <end position="77"/>
    </location>
</feature>
<sequence length="345" mass="39242">MSSIQEILNTTQLVLSRYILPICLIMGIFGNVCNICIFIQKKLRVNACSIYFLAASSVNLLIIIFGIIPTISASYIADPSLYLTWACKLKLYGLHSLLMMSRVYIALACIDQYFFCSANPRLRQFSGRKVALIAVPIVPVAWLVIPIHMLIFVDVQIPYVKCGTSGVYSLVYSIYSFVCSSIPLILMIIFSALAFYNLRKLNQRVVPAANTQSSVATTRIKKYDYQIMVMLIFEVVIYLISNVLHPTNTLYMTLTAVPKGSPPKSALRLSIEGFVTYLTWGFLIYINSCLTFYINFCVSKVFRSRFYYLCIFIFNWCKYGQRGQLQNRVHPMDVSATVKFTRAQQ</sequence>
<dbReference type="Gene3D" id="1.20.1070.10">
    <property type="entry name" value="Rhodopsin 7-helix transmembrane proteins"/>
    <property type="match status" value="1"/>
</dbReference>
<evidence type="ECO:0000259" key="6">
    <source>
        <dbReference type="PROSITE" id="PS50262"/>
    </source>
</evidence>
<keyword evidence="2 5" id="KW-0812">Transmembrane</keyword>
<dbReference type="PROSITE" id="PS50262">
    <property type="entry name" value="G_PROTEIN_RECEP_F1_2"/>
    <property type="match status" value="1"/>
</dbReference>
<organism evidence="7 9">
    <name type="scientific">Adineta steineri</name>
    <dbReference type="NCBI Taxonomy" id="433720"/>
    <lineage>
        <taxon>Eukaryota</taxon>
        <taxon>Metazoa</taxon>
        <taxon>Spiralia</taxon>
        <taxon>Gnathifera</taxon>
        <taxon>Rotifera</taxon>
        <taxon>Eurotatoria</taxon>
        <taxon>Bdelloidea</taxon>
        <taxon>Adinetida</taxon>
        <taxon>Adinetidae</taxon>
        <taxon>Adineta</taxon>
    </lineage>
</organism>
<name>A0A813TX90_9BILA</name>
<comment type="subcellular location">
    <subcellularLocation>
        <location evidence="1">Membrane</location>
    </subcellularLocation>
</comment>
<evidence type="ECO:0000256" key="5">
    <source>
        <dbReference type="SAM" id="Phobius"/>
    </source>
</evidence>
<evidence type="ECO:0000256" key="3">
    <source>
        <dbReference type="ARBA" id="ARBA00022989"/>
    </source>
</evidence>
<keyword evidence="4 5" id="KW-0472">Membrane</keyword>
<dbReference type="PANTHER" id="PTHR46641:SF18">
    <property type="entry name" value="G-PROTEIN COUPLED RECEPTORS FAMILY 1 PROFILE DOMAIN-CONTAINING PROTEIN"/>
    <property type="match status" value="1"/>
</dbReference>